<dbReference type="GO" id="GO:0035197">
    <property type="term" value="F:siRNA binding"/>
    <property type="evidence" value="ECO:0007669"/>
    <property type="project" value="TreeGrafter"/>
</dbReference>
<dbReference type="InterPro" id="IPR029058">
    <property type="entry name" value="AB_hydrolase_fold"/>
</dbReference>
<evidence type="ECO:0000313" key="4">
    <source>
        <dbReference type="EMBL" id="TKR87386.1"/>
    </source>
</evidence>
<proteinExistence type="predicted"/>
<reference evidence="4 5" key="1">
    <citation type="journal article" date="2015" name="Genome Biol.">
        <title>Comparative genomics of Steinernema reveals deeply conserved gene regulatory networks.</title>
        <authorList>
            <person name="Dillman A.R."/>
            <person name="Macchietto M."/>
            <person name="Porter C.F."/>
            <person name="Rogers A."/>
            <person name="Williams B."/>
            <person name="Antoshechkin I."/>
            <person name="Lee M.M."/>
            <person name="Goodwin Z."/>
            <person name="Lu X."/>
            <person name="Lewis E.E."/>
            <person name="Goodrich-Blair H."/>
            <person name="Stock S.P."/>
            <person name="Adams B.J."/>
            <person name="Sternberg P.W."/>
            <person name="Mortazavi A."/>
        </authorList>
    </citation>
    <scope>NUCLEOTIDE SEQUENCE [LARGE SCALE GENOMIC DNA]</scope>
    <source>
        <strain evidence="4 5">ALL</strain>
    </source>
</reference>
<gene>
    <name evidence="4" type="ORF">L596_011790</name>
</gene>
<dbReference type="InterPro" id="IPR000073">
    <property type="entry name" value="AB_hydrolase_1"/>
</dbReference>
<feature type="compositionally biased region" description="Basic and acidic residues" evidence="1">
    <location>
        <begin position="39"/>
        <end position="53"/>
    </location>
</feature>
<dbReference type="AlphaFoldDB" id="A0A4U5NVD8"/>
<name>A0A4U5NVD8_STECR</name>
<dbReference type="PANTHER" id="PTHR21357:SF4">
    <property type="entry name" value="FAM172 FAMILY PROTEIN HOMOLOG CG10038"/>
    <property type="match status" value="1"/>
</dbReference>
<dbReference type="InterPro" id="IPR053858">
    <property type="entry name" value="Arb2_dom"/>
</dbReference>
<sequence>MSTHEVPEPIVDNGVVPDPELTIAEEVLSESQVVEVAEGAKEAVPEVSEEKAGPSRAADVGDDEENPAKRACKEDLESLGYYFDKEGVLRTTENKEKVGRLPSQAAYEQLGDTVTEAVFEIMKSPPYNLQCVTLEPSGVNFYASQNYKEAATLVVLVHGTGVVRAGQWARRLIINNSLNEGTMLPMIKEFQNNKNYAVVLLNYNETTKVKNPVANGCLVWDELTEDKIKADKIVVIAHSFGGYVTLKMLQSTDEDERVKAVILTDSSHEAISYALMWDEPPACRHWVTSEKALDAPLKANVVSAGTTVHEETTLKATESIYEFIQEALESS</sequence>
<feature type="domain" description="Arb2" evidence="3">
    <location>
        <begin position="74"/>
        <end position="206"/>
    </location>
</feature>
<evidence type="ECO:0000313" key="5">
    <source>
        <dbReference type="Proteomes" id="UP000298663"/>
    </source>
</evidence>
<keyword evidence="5" id="KW-1185">Reference proteome</keyword>
<dbReference type="GO" id="GO:0031048">
    <property type="term" value="P:regulatory ncRNA-mediated heterochromatin formation"/>
    <property type="evidence" value="ECO:0007669"/>
    <property type="project" value="TreeGrafter"/>
</dbReference>
<evidence type="ECO:0000256" key="1">
    <source>
        <dbReference type="SAM" id="MobiDB-lite"/>
    </source>
</evidence>
<accession>A0A4U5NVD8</accession>
<organism evidence="4 5">
    <name type="scientific">Steinernema carpocapsae</name>
    <name type="common">Entomopathogenic nematode</name>
    <dbReference type="NCBI Taxonomy" id="34508"/>
    <lineage>
        <taxon>Eukaryota</taxon>
        <taxon>Metazoa</taxon>
        <taxon>Ecdysozoa</taxon>
        <taxon>Nematoda</taxon>
        <taxon>Chromadorea</taxon>
        <taxon>Rhabditida</taxon>
        <taxon>Tylenchina</taxon>
        <taxon>Panagrolaimomorpha</taxon>
        <taxon>Strongyloidoidea</taxon>
        <taxon>Steinernematidae</taxon>
        <taxon>Steinernema</taxon>
    </lineage>
</organism>
<evidence type="ECO:0008006" key="6">
    <source>
        <dbReference type="Google" id="ProtNLM"/>
    </source>
</evidence>
<dbReference type="EMBL" id="AZBU02000003">
    <property type="protein sequence ID" value="TKR87386.1"/>
    <property type="molecule type" value="Genomic_DNA"/>
</dbReference>
<comment type="caution">
    <text evidence="4">The sequence shown here is derived from an EMBL/GenBank/DDBJ whole genome shotgun (WGS) entry which is preliminary data.</text>
</comment>
<dbReference type="Pfam" id="PF00561">
    <property type="entry name" value="Abhydrolase_1"/>
    <property type="match status" value="1"/>
</dbReference>
<dbReference type="SUPFAM" id="SSF53474">
    <property type="entry name" value="alpha/beta-Hydrolases"/>
    <property type="match status" value="1"/>
</dbReference>
<reference evidence="4 5" key="2">
    <citation type="journal article" date="2019" name="G3 (Bethesda)">
        <title>Hybrid Assembly of the Genome of the Entomopathogenic Nematode Steinernema carpocapsae Identifies the X-Chromosome.</title>
        <authorList>
            <person name="Serra L."/>
            <person name="Macchietto M."/>
            <person name="Macias-Munoz A."/>
            <person name="McGill C.J."/>
            <person name="Rodriguez I.M."/>
            <person name="Rodriguez B."/>
            <person name="Murad R."/>
            <person name="Mortazavi A."/>
        </authorList>
    </citation>
    <scope>NUCLEOTIDE SEQUENCE [LARGE SCALE GENOMIC DNA]</scope>
    <source>
        <strain evidence="4 5">ALL</strain>
    </source>
</reference>
<dbReference type="Pfam" id="PF22749">
    <property type="entry name" value="Arb2"/>
    <property type="match status" value="1"/>
</dbReference>
<feature type="region of interest" description="Disordered" evidence="1">
    <location>
        <begin position="39"/>
        <end position="68"/>
    </location>
</feature>
<dbReference type="PANTHER" id="PTHR21357">
    <property type="entry name" value="FAM172 FAMILY PROTEIN HOMOLOG CG10038"/>
    <property type="match status" value="1"/>
</dbReference>
<dbReference type="InterPro" id="IPR048263">
    <property type="entry name" value="Arb2"/>
</dbReference>
<evidence type="ECO:0000259" key="3">
    <source>
        <dbReference type="Pfam" id="PF22749"/>
    </source>
</evidence>
<dbReference type="Proteomes" id="UP000298663">
    <property type="component" value="Unassembled WGS sequence"/>
</dbReference>
<dbReference type="Gene3D" id="3.40.50.1820">
    <property type="entry name" value="alpha/beta hydrolase"/>
    <property type="match status" value="1"/>
</dbReference>
<dbReference type="OrthoDB" id="421951at2759"/>
<feature type="domain" description="AB hydrolase-1" evidence="2">
    <location>
        <begin position="226"/>
        <end position="279"/>
    </location>
</feature>
<dbReference type="STRING" id="34508.A0A4U5NVD8"/>
<protein>
    <recommendedName>
        <fullName evidence="6">Arb2 domain-containing protein</fullName>
    </recommendedName>
</protein>
<dbReference type="GO" id="GO:0005634">
    <property type="term" value="C:nucleus"/>
    <property type="evidence" value="ECO:0007669"/>
    <property type="project" value="TreeGrafter"/>
</dbReference>
<evidence type="ECO:0000259" key="2">
    <source>
        <dbReference type="Pfam" id="PF00561"/>
    </source>
</evidence>